<feature type="active site" evidence="11">
    <location>
        <position position="419"/>
    </location>
</feature>
<feature type="active site" evidence="11">
    <location>
        <position position="251"/>
    </location>
</feature>
<dbReference type="Proteomes" id="UP000298390">
    <property type="component" value="Unassembled WGS sequence"/>
</dbReference>
<feature type="binding site" evidence="12">
    <location>
        <position position="505"/>
    </location>
    <ligand>
        <name>Ca(2+)</name>
        <dbReference type="ChEBI" id="CHEBI:29108"/>
    </ligand>
</feature>
<gene>
    <name evidence="16" type="ORF">EVJ58_g7460</name>
</gene>
<feature type="active site" description="Proton donor" evidence="11">
    <location>
        <position position="123"/>
    </location>
</feature>
<name>A0A4Y9Y7D2_9APHY</name>
<protein>
    <recommendedName>
        <fullName evidence="14">alpha-1,2-Mannosidase</fullName>
        <ecNumber evidence="14">3.2.1.-</ecNumber>
    </recommendedName>
</protein>
<feature type="disulfide bond" evidence="13">
    <location>
        <begin position="315"/>
        <end position="362"/>
    </location>
</feature>
<evidence type="ECO:0000256" key="6">
    <source>
        <dbReference type="ARBA" id="ARBA00023157"/>
    </source>
</evidence>
<evidence type="ECO:0000256" key="3">
    <source>
        <dbReference type="ARBA" id="ARBA00007658"/>
    </source>
</evidence>
<sequence length="560" mass="61599">MLGVGRRLGVAALALACMGVKAGPVQAPIIIPPPYAAEYAQKTVQMFQTSWSAYKEYAWGHDDLSPVSESYSDSYGGWGASIVDALDTIYIMGLTDIFEEALNWSSTVDYSTTPTDSQISLFETTIRYVAASLCTYELSGQKYPQLVNQSQVIVDKMVNAFVRDNQIPYGYLNWNEGTPVQQTTNIAEAGTLTMEWGTLTDYTGNDTYRALAEKSVVYIANLVGVLRDLLVVDPTSGEFADAYVTWGGGSDSYFEYLIKYARLTNTDNNLFADTWASAVDSSIWNLARSSTVEDWQYMADWDNGTIIHIGSHLECFHAGNWMLGALFSPFADADLTYTRPTGGKLLNNETIVNWGLALMEACWNTYASTATGLGPEVFGYSSSDGNYTGTTPSTGDLAFYAKHGFFVYPGDSDYYLRPEVLESNFYAWRITGNWKYVQRAADAVDSFLKYLPTTVAYAGIDDVDATDSAFIDDMQSFWYAEVLKYLYLTFSDPSLISLDEYVFNTEGHPFKAPPAKPVYGSGQILESDTSAFKMVVQNGPIVSPVPSAVVSIQIPSATAV</sequence>
<evidence type="ECO:0000256" key="5">
    <source>
        <dbReference type="ARBA" id="ARBA00022801"/>
    </source>
</evidence>
<dbReference type="PANTHER" id="PTHR11742:SF101">
    <property type="entry name" value="MANNOSYL-OLIGOSACCHARIDE ALPHA-1,2-MANNOSIDASE 1B"/>
    <property type="match status" value="1"/>
</dbReference>
<dbReference type="GO" id="GO:0005975">
    <property type="term" value="P:carbohydrate metabolic process"/>
    <property type="evidence" value="ECO:0007669"/>
    <property type="project" value="InterPro"/>
</dbReference>
<evidence type="ECO:0000256" key="10">
    <source>
        <dbReference type="ARBA" id="ARBA00048605"/>
    </source>
</evidence>
<evidence type="ECO:0000256" key="15">
    <source>
        <dbReference type="SAM" id="SignalP"/>
    </source>
</evidence>
<dbReference type="SUPFAM" id="SSF48225">
    <property type="entry name" value="Seven-hairpin glycosidases"/>
    <property type="match status" value="1"/>
</dbReference>
<keyword evidence="12" id="KW-0106">Calcium</keyword>
<dbReference type="GO" id="GO:0004571">
    <property type="term" value="F:mannosyl-oligosaccharide 1,2-alpha-mannosidase activity"/>
    <property type="evidence" value="ECO:0007669"/>
    <property type="project" value="UniProtKB-EC"/>
</dbReference>
<dbReference type="GO" id="GO:0005509">
    <property type="term" value="F:calcium ion binding"/>
    <property type="evidence" value="ECO:0007669"/>
    <property type="project" value="InterPro"/>
</dbReference>
<evidence type="ECO:0000256" key="1">
    <source>
        <dbReference type="ARBA" id="ARBA00001913"/>
    </source>
</evidence>
<evidence type="ECO:0000256" key="2">
    <source>
        <dbReference type="ARBA" id="ARBA00004922"/>
    </source>
</evidence>
<comment type="similarity">
    <text evidence="3 14">Belongs to the glycosyl hydrolase 47 family.</text>
</comment>
<evidence type="ECO:0000256" key="7">
    <source>
        <dbReference type="ARBA" id="ARBA00023180"/>
    </source>
</evidence>
<dbReference type="PANTHER" id="PTHR11742">
    <property type="entry name" value="MANNOSYL-OLIGOSACCHARIDE ALPHA-1,2-MANNOSIDASE-RELATED"/>
    <property type="match status" value="1"/>
</dbReference>
<dbReference type="InterPro" id="IPR012341">
    <property type="entry name" value="6hp_glycosidase-like_sf"/>
</dbReference>
<dbReference type="InterPro" id="IPR050749">
    <property type="entry name" value="Glycosyl_Hydrolase_47"/>
</dbReference>
<feature type="chain" id="PRO_5021237388" description="alpha-1,2-Mannosidase" evidence="15">
    <location>
        <begin position="23"/>
        <end position="560"/>
    </location>
</feature>
<evidence type="ECO:0000256" key="8">
    <source>
        <dbReference type="ARBA" id="ARBA00023295"/>
    </source>
</evidence>
<accession>A0A4Y9Y7D2</accession>
<feature type="active site" description="Proton donor" evidence="11">
    <location>
        <position position="376"/>
    </location>
</feature>
<dbReference type="Pfam" id="PF01532">
    <property type="entry name" value="Glyco_hydro_47"/>
    <property type="match status" value="1"/>
</dbReference>
<proteinExistence type="inferred from homology"/>
<dbReference type="GO" id="GO:0036503">
    <property type="term" value="P:ERAD pathway"/>
    <property type="evidence" value="ECO:0007669"/>
    <property type="project" value="UniProtKB-ARBA"/>
</dbReference>
<dbReference type="EMBL" id="SEKV01000480">
    <property type="protein sequence ID" value="TFY56729.1"/>
    <property type="molecule type" value="Genomic_DNA"/>
</dbReference>
<dbReference type="GO" id="GO:0005783">
    <property type="term" value="C:endoplasmic reticulum"/>
    <property type="evidence" value="ECO:0007669"/>
    <property type="project" value="TreeGrafter"/>
</dbReference>
<reference evidence="16 17" key="1">
    <citation type="submission" date="2019-01" db="EMBL/GenBank/DDBJ databases">
        <title>Genome sequencing of the rare red list fungi Fomitopsis rosea.</title>
        <authorList>
            <person name="Buettner E."/>
            <person name="Kellner H."/>
        </authorList>
    </citation>
    <scope>NUCLEOTIDE SEQUENCE [LARGE SCALE GENOMIC DNA]</scope>
    <source>
        <strain evidence="16 17">DSM 105464</strain>
    </source>
</reference>
<comment type="cofactor">
    <cofactor evidence="1 12">
        <name>Ca(2+)</name>
        <dbReference type="ChEBI" id="CHEBI:29108"/>
    </cofactor>
</comment>
<evidence type="ECO:0000256" key="12">
    <source>
        <dbReference type="PIRSR" id="PIRSR601382-2"/>
    </source>
</evidence>
<keyword evidence="7" id="KW-0325">Glycoprotein</keyword>
<keyword evidence="6 13" id="KW-1015">Disulfide bond</keyword>
<keyword evidence="5 14" id="KW-0378">Hydrolase</keyword>
<keyword evidence="12" id="KW-0479">Metal-binding</keyword>
<evidence type="ECO:0000256" key="14">
    <source>
        <dbReference type="RuleBase" id="RU361193"/>
    </source>
</evidence>
<dbReference type="STRING" id="34475.A0A4Y9Y7D2"/>
<comment type="catalytic activity">
    <reaction evidence="10">
        <text>N(4)-(alpha-D-Man-(1-&gt;2)-alpha-D-Man-(1-&gt;2)-alpha-D-Man-(1-&gt;3)-[alpha-D-Man-(1-&gt;2)-alpha-D-Man-(1-&gt;3)-[alpha-D-Man-(1-&gt;2)-alpha-D-Man-(1-&gt;6)]-alpha-D-Man-(1-&gt;6)]-beta-D-Man-(1-&gt;4)-beta-D-GlcNAc-(1-&gt;4)-beta-D-GlcNAc)-L-asparaginyl-[protein] (N-glucan mannose isomer 9A1,2,3B1,2,3) + 4 H2O = N(4)-(alpha-D-Man-(1-&gt;3)-[alpha-D-Man-(1-&gt;3)-[alpha-D-Man-(1-&gt;6)]-alpha-D-Man-(1-&gt;6)]-beta-D-Man-(1-&gt;4)-beta-D-GlcNAc-(1-&gt;4)-beta-D-GlcNAc)-L-asparaginyl-[protein] (N-glucan mannose isomer 5A1,2) + 4 beta-D-mannose</text>
        <dbReference type="Rhea" id="RHEA:56008"/>
        <dbReference type="Rhea" id="RHEA-COMP:14356"/>
        <dbReference type="Rhea" id="RHEA-COMP:14367"/>
        <dbReference type="ChEBI" id="CHEBI:15377"/>
        <dbReference type="ChEBI" id="CHEBI:28563"/>
        <dbReference type="ChEBI" id="CHEBI:59087"/>
        <dbReference type="ChEBI" id="CHEBI:139493"/>
        <dbReference type="EC" id="3.2.1.113"/>
    </reaction>
</comment>
<evidence type="ECO:0000256" key="11">
    <source>
        <dbReference type="PIRSR" id="PIRSR601382-1"/>
    </source>
</evidence>
<evidence type="ECO:0000313" key="17">
    <source>
        <dbReference type="Proteomes" id="UP000298390"/>
    </source>
</evidence>
<dbReference type="PRINTS" id="PR00747">
    <property type="entry name" value="GLYHDRLASE47"/>
</dbReference>
<keyword evidence="8 14" id="KW-0326">Glycosidase</keyword>
<keyword evidence="4 15" id="KW-0732">Signal</keyword>
<organism evidence="16 17">
    <name type="scientific">Rhodofomes roseus</name>
    <dbReference type="NCBI Taxonomy" id="34475"/>
    <lineage>
        <taxon>Eukaryota</taxon>
        <taxon>Fungi</taxon>
        <taxon>Dikarya</taxon>
        <taxon>Basidiomycota</taxon>
        <taxon>Agaricomycotina</taxon>
        <taxon>Agaricomycetes</taxon>
        <taxon>Polyporales</taxon>
        <taxon>Rhodofomes</taxon>
    </lineage>
</organism>
<dbReference type="EC" id="3.2.1.-" evidence="14"/>
<dbReference type="Gene3D" id="1.50.10.10">
    <property type="match status" value="1"/>
</dbReference>
<comment type="caution">
    <text evidence="16">The sequence shown here is derived from an EMBL/GenBank/DDBJ whole genome shotgun (WGS) entry which is preliminary data.</text>
</comment>
<dbReference type="GO" id="GO:0016020">
    <property type="term" value="C:membrane"/>
    <property type="evidence" value="ECO:0007669"/>
    <property type="project" value="InterPro"/>
</dbReference>
<dbReference type="InterPro" id="IPR001382">
    <property type="entry name" value="Glyco_hydro_47"/>
</dbReference>
<comment type="catalytic activity">
    <reaction evidence="9">
        <text>N(4)-(alpha-D-Man-(1-&gt;2)-alpha-D-Man-(1-&gt;2)-alpha-D-Man-(1-&gt;3)-[alpha-D-Man-(1-&gt;3)-[alpha-D-Man-(1-&gt;2)-alpha-D-Man-(1-&gt;6)]-alpha-D-Man-(1-&gt;6)]-beta-D-Man-(1-&gt;4)-beta-D-GlcNAc-(1-&gt;4)-beta-D-GlcNAc)-L-asparaginyl-[protein] (N-glucan mannose isomer 8A1,2,3B1,3) + 3 H2O = N(4)-(alpha-D-Man-(1-&gt;3)-[alpha-D-Man-(1-&gt;3)-[alpha-D-Man-(1-&gt;6)]-alpha-D-Man-(1-&gt;6)]-beta-D-Man-(1-&gt;4)-beta-D-GlcNAc-(1-&gt;4)-beta-D-GlcNAc)-L-asparaginyl-[protein] (N-glucan mannose isomer 5A1,2) + 3 beta-D-mannose</text>
        <dbReference type="Rhea" id="RHEA:56028"/>
        <dbReference type="Rhea" id="RHEA-COMP:14358"/>
        <dbReference type="Rhea" id="RHEA-COMP:14367"/>
        <dbReference type="ChEBI" id="CHEBI:15377"/>
        <dbReference type="ChEBI" id="CHEBI:28563"/>
        <dbReference type="ChEBI" id="CHEBI:59087"/>
        <dbReference type="ChEBI" id="CHEBI:60628"/>
        <dbReference type="EC" id="3.2.1.113"/>
    </reaction>
</comment>
<evidence type="ECO:0000256" key="13">
    <source>
        <dbReference type="PIRSR" id="PIRSR601382-3"/>
    </source>
</evidence>
<feature type="signal peptide" evidence="15">
    <location>
        <begin position="1"/>
        <end position="22"/>
    </location>
</feature>
<dbReference type="InterPro" id="IPR036026">
    <property type="entry name" value="Seven-hairpin_glycosidases"/>
</dbReference>
<evidence type="ECO:0000313" key="16">
    <source>
        <dbReference type="EMBL" id="TFY56729.1"/>
    </source>
</evidence>
<comment type="pathway">
    <text evidence="2">Protein modification; protein glycosylation.</text>
</comment>
<evidence type="ECO:0000256" key="4">
    <source>
        <dbReference type="ARBA" id="ARBA00022729"/>
    </source>
</evidence>
<dbReference type="AlphaFoldDB" id="A0A4Y9Y7D2"/>
<evidence type="ECO:0000256" key="9">
    <source>
        <dbReference type="ARBA" id="ARBA00047669"/>
    </source>
</evidence>